<dbReference type="Gene3D" id="3.40.50.2020">
    <property type="match status" value="1"/>
</dbReference>
<evidence type="ECO:0000256" key="1">
    <source>
        <dbReference type="ARBA" id="ARBA00008007"/>
    </source>
</evidence>
<gene>
    <name evidence="3" type="ORF">OM074_02385</name>
</gene>
<dbReference type="RefSeq" id="WP_301197674.1">
    <property type="nucleotide sequence ID" value="NZ_JAPDPI010000002.1"/>
</dbReference>
<keyword evidence="3" id="KW-0808">Transferase</keyword>
<evidence type="ECO:0000313" key="3">
    <source>
        <dbReference type="EMBL" id="MCW3804453.1"/>
    </source>
</evidence>
<dbReference type="Proteomes" id="UP001207408">
    <property type="component" value="Unassembled WGS sequence"/>
</dbReference>
<accession>A0AAE3MAS2</accession>
<dbReference type="Pfam" id="PF00156">
    <property type="entry name" value="Pribosyltran"/>
    <property type="match status" value="1"/>
</dbReference>
<keyword evidence="4" id="KW-1185">Reference proteome</keyword>
<dbReference type="EMBL" id="JAPDPI010000002">
    <property type="protein sequence ID" value="MCW3804453.1"/>
    <property type="molecule type" value="Genomic_DNA"/>
</dbReference>
<evidence type="ECO:0000313" key="4">
    <source>
        <dbReference type="Proteomes" id="UP001207408"/>
    </source>
</evidence>
<dbReference type="SUPFAM" id="SSF53271">
    <property type="entry name" value="PRTase-like"/>
    <property type="match status" value="1"/>
</dbReference>
<dbReference type="CDD" id="cd06223">
    <property type="entry name" value="PRTases_typeI"/>
    <property type="match status" value="1"/>
</dbReference>
<protein>
    <submittedName>
        <fullName evidence="3">Phosphoribosyltransferase family protein</fullName>
    </submittedName>
</protein>
<dbReference type="PANTHER" id="PTHR47505:SF1">
    <property type="entry name" value="DNA UTILIZATION PROTEIN YHGH"/>
    <property type="match status" value="1"/>
</dbReference>
<dbReference type="InterPro" id="IPR051910">
    <property type="entry name" value="ComF/GntX_DNA_util-trans"/>
</dbReference>
<comment type="similarity">
    <text evidence="1">Belongs to the ComF/GntX family.</text>
</comment>
<sequence length="177" mass="19822">MTFWGRTPIDKATSLLLYTKGDKTKQILHSIKYRNNIALAEEMGKMIAHNLSESNLFSTIDYIIPVPLHPAKLNKRGYNQSEIISNGISKITKIPVETDILFKTLNTSTQTKKNRFERWKNAENIYELRNSSKIKGKKILLIDDVLTTGATLEACATALHLAEISGLSIITLAYAAN</sequence>
<comment type="caution">
    <text evidence="3">The sequence shown here is derived from an EMBL/GenBank/DDBJ whole genome shotgun (WGS) entry which is preliminary data.</text>
</comment>
<dbReference type="GO" id="GO:0016757">
    <property type="term" value="F:glycosyltransferase activity"/>
    <property type="evidence" value="ECO:0007669"/>
    <property type="project" value="UniProtKB-KW"/>
</dbReference>
<organism evidence="3 4">
    <name type="scientific">Plebeiibacterium marinum</name>
    <dbReference type="NCBI Taxonomy" id="2992111"/>
    <lineage>
        <taxon>Bacteria</taxon>
        <taxon>Pseudomonadati</taxon>
        <taxon>Bacteroidota</taxon>
        <taxon>Bacteroidia</taxon>
        <taxon>Marinilabiliales</taxon>
        <taxon>Marinilabiliaceae</taxon>
        <taxon>Plebeiibacterium</taxon>
    </lineage>
</organism>
<feature type="domain" description="Phosphoribosyltransferase" evidence="2">
    <location>
        <begin position="115"/>
        <end position="172"/>
    </location>
</feature>
<evidence type="ECO:0000259" key="2">
    <source>
        <dbReference type="Pfam" id="PF00156"/>
    </source>
</evidence>
<dbReference type="PANTHER" id="PTHR47505">
    <property type="entry name" value="DNA UTILIZATION PROTEIN YHGH"/>
    <property type="match status" value="1"/>
</dbReference>
<reference evidence="3" key="1">
    <citation type="submission" date="2022-10" db="EMBL/GenBank/DDBJ databases">
        <authorList>
            <person name="Yu W.X."/>
        </authorList>
    </citation>
    <scope>NUCLEOTIDE SEQUENCE</scope>
    <source>
        <strain evidence="3">D04</strain>
    </source>
</reference>
<name>A0AAE3MAS2_9BACT</name>
<proteinExistence type="inferred from homology"/>
<dbReference type="InterPro" id="IPR029057">
    <property type="entry name" value="PRTase-like"/>
</dbReference>
<keyword evidence="3" id="KW-0328">Glycosyltransferase</keyword>
<dbReference type="AlphaFoldDB" id="A0AAE3MAS2"/>
<dbReference type="InterPro" id="IPR000836">
    <property type="entry name" value="PRTase_dom"/>
</dbReference>